<evidence type="ECO:0000313" key="2">
    <source>
        <dbReference type="Proteomes" id="UP000316598"/>
    </source>
</evidence>
<keyword evidence="2" id="KW-1185">Reference proteome</keyword>
<evidence type="ECO:0000313" key="1">
    <source>
        <dbReference type="EMBL" id="TWT52706.1"/>
    </source>
</evidence>
<dbReference type="EMBL" id="SJPI01000001">
    <property type="protein sequence ID" value="TWT52706.1"/>
    <property type="molecule type" value="Genomic_DNA"/>
</dbReference>
<dbReference type="AlphaFoldDB" id="A0A5C5WPN4"/>
<proteinExistence type="predicted"/>
<sequence>MICEAFHLYLYGPKRGAMTTSFEDAAERLERMPKLYFEPDGSFVWARDGGNEQVYGMLYDAAGVVQYCDMRGKCQRDTFRQLCQAVSGTDHLPNLQIMRLPESQWQDFQSFEHLTWTPSDR</sequence>
<reference evidence="1 2" key="1">
    <citation type="submission" date="2019-02" db="EMBL/GenBank/DDBJ databases">
        <title>Deep-cultivation of Planctomycetes and their phenomic and genomic characterization uncovers novel biology.</title>
        <authorList>
            <person name="Wiegand S."/>
            <person name="Jogler M."/>
            <person name="Boedeker C."/>
            <person name="Pinto D."/>
            <person name="Vollmers J."/>
            <person name="Rivas-Marin E."/>
            <person name="Kohn T."/>
            <person name="Peeters S.H."/>
            <person name="Heuer A."/>
            <person name="Rast P."/>
            <person name="Oberbeckmann S."/>
            <person name="Bunk B."/>
            <person name="Jeske O."/>
            <person name="Meyerdierks A."/>
            <person name="Storesund J.E."/>
            <person name="Kallscheuer N."/>
            <person name="Luecker S."/>
            <person name="Lage O.M."/>
            <person name="Pohl T."/>
            <person name="Merkel B.J."/>
            <person name="Hornburger P."/>
            <person name="Mueller R.-W."/>
            <person name="Bruemmer F."/>
            <person name="Labrenz M."/>
            <person name="Spormann A.M."/>
            <person name="Op Den Camp H."/>
            <person name="Overmann J."/>
            <person name="Amann R."/>
            <person name="Jetten M.S.M."/>
            <person name="Mascher T."/>
            <person name="Medema M.H."/>
            <person name="Devos D.P."/>
            <person name="Kaster A.-K."/>
            <person name="Ovreas L."/>
            <person name="Rohde M."/>
            <person name="Galperin M.Y."/>
            <person name="Jogler C."/>
        </authorList>
    </citation>
    <scope>NUCLEOTIDE SEQUENCE [LARGE SCALE GENOMIC DNA]</scope>
    <source>
        <strain evidence="1 2">Pla22</strain>
    </source>
</reference>
<accession>A0A5C5WPN4</accession>
<name>A0A5C5WPN4_9BACT</name>
<gene>
    <name evidence="1" type="ORF">Pla22_03320</name>
</gene>
<organism evidence="1 2">
    <name type="scientific">Rubripirellula amarantea</name>
    <dbReference type="NCBI Taxonomy" id="2527999"/>
    <lineage>
        <taxon>Bacteria</taxon>
        <taxon>Pseudomonadati</taxon>
        <taxon>Planctomycetota</taxon>
        <taxon>Planctomycetia</taxon>
        <taxon>Pirellulales</taxon>
        <taxon>Pirellulaceae</taxon>
        <taxon>Rubripirellula</taxon>
    </lineage>
</organism>
<comment type="caution">
    <text evidence="1">The sequence shown here is derived from an EMBL/GenBank/DDBJ whole genome shotgun (WGS) entry which is preliminary data.</text>
</comment>
<protein>
    <submittedName>
        <fullName evidence="1">Uncharacterized protein</fullName>
    </submittedName>
</protein>
<dbReference type="Proteomes" id="UP000316598">
    <property type="component" value="Unassembled WGS sequence"/>
</dbReference>